<dbReference type="Proteomes" id="UP000597617">
    <property type="component" value="Unassembled WGS sequence"/>
</dbReference>
<evidence type="ECO:0000313" key="1">
    <source>
        <dbReference type="EMBL" id="MBF9239516.1"/>
    </source>
</evidence>
<organism evidence="1 2">
    <name type="scientific">Hymenobacter jeongseonensis</name>
    <dbReference type="NCBI Taxonomy" id="2791027"/>
    <lineage>
        <taxon>Bacteria</taxon>
        <taxon>Pseudomonadati</taxon>
        <taxon>Bacteroidota</taxon>
        <taxon>Cytophagia</taxon>
        <taxon>Cytophagales</taxon>
        <taxon>Hymenobacteraceae</taxon>
        <taxon>Hymenobacter</taxon>
    </lineage>
</organism>
<protein>
    <recommendedName>
        <fullName evidence="3">DUF4268 domain-containing protein</fullName>
    </recommendedName>
</protein>
<reference evidence="1 2" key="1">
    <citation type="submission" date="2020-11" db="EMBL/GenBank/DDBJ databases">
        <authorList>
            <person name="Kim M.K."/>
        </authorList>
    </citation>
    <scope>NUCLEOTIDE SEQUENCE [LARGE SCALE GENOMIC DNA]</scope>
    <source>
        <strain evidence="1 2">BT683</strain>
    </source>
</reference>
<comment type="caution">
    <text evidence="1">The sequence shown here is derived from an EMBL/GenBank/DDBJ whole genome shotgun (WGS) entry which is preliminary data.</text>
</comment>
<proteinExistence type="predicted"/>
<dbReference type="RefSeq" id="WP_196283868.1">
    <property type="nucleotide sequence ID" value="NZ_JADQDQ010000013.1"/>
</dbReference>
<evidence type="ECO:0000313" key="2">
    <source>
        <dbReference type="Proteomes" id="UP000597617"/>
    </source>
</evidence>
<name>A0ABS0IMG2_9BACT</name>
<dbReference type="EMBL" id="JADQDQ010000013">
    <property type="protein sequence ID" value="MBF9239516.1"/>
    <property type="molecule type" value="Genomic_DNA"/>
</dbReference>
<keyword evidence="2" id="KW-1185">Reference proteome</keyword>
<evidence type="ECO:0008006" key="3">
    <source>
        <dbReference type="Google" id="ProtNLM"/>
    </source>
</evidence>
<sequence>MEAEELRQSVLLFDTPDKWNAFLELSRQTDRLKRMMTRPAVERADRYFQLEHPKPKWSFRQFSPDEFSMVWYLTEYGEYSICLVFHWDGIFVLEARGGCNDVAKTTALLQEARFRILLECFERIDTWWDNHLLAKEKFNFSFGTSADGHYGPFRLAWHAHYNTESLINQLGRKLAPFQTPEMTQLLSELNALTKK</sequence>
<gene>
    <name evidence="1" type="ORF">I2I05_19135</name>
</gene>
<accession>A0ABS0IMG2</accession>